<dbReference type="RefSeq" id="WP_090886366.1">
    <property type="nucleotide sequence ID" value="NZ_FOGG01000023.1"/>
</dbReference>
<dbReference type="EMBL" id="FOGG01000023">
    <property type="protein sequence ID" value="SER96938.1"/>
    <property type="molecule type" value="Genomic_DNA"/>
</dbReference>
<name>A0A1H9TIJ2_9SPHI</name>
<gene>
    <name evidence="1" type="ORF">SAMN04488023_12312</name>
</gene>
<dbReference type="AlphaFoldDB" id="A0A1H9TIJ2"/>
<dbReference type="Proteomes" id="UP000199572">
    <property type="component" value="Unassembled WGS sequence"/>
</dbReference>
<sequence length="81" mass="9294">MEQFKIEVAVEDRRKFYDIRPLGNARYEISEKGEVIGTIQLDEKDHARCESQGCELDLPLLHAVREGIQIQEGWDEALGHA</sequence>
<dbReference type="OrthoDB" id="769970at2"/>
<keyword evidence="2" id="KW-1185">Reference proteome</keyword>
<proteinExistence type="predicted"/>
<organism evidence="1 2">
    <name type="scientific">Pedobacter rhizosphaerae</name>
    <dbReference type="NCBI Taxonomy" id="390241"/>
    <lineage>
        <taxon>Bacteria</taxon>
        <taxon>Pseudomonadati</taxon>
        <taxon>Bacteroidota</taxon>
        <taxon>Sphingobacteriia</taxon>
        <taxon>Sphingobacteriales</taxon>
        <taxon>Sphingobacteriaceae</taxon>
        <taxon>Pedobacter</taxon>
    </lineage>
</organism>
<accession>A0A1H9TIJ2</accession>
<protein>
    <submittedName>
        <fullName evidence="1">Uncharacterized protein</fullName>
    </submittedName>
</protein>
<evidence type="ECO:0000313" key="2">
    <source>
        <dbReference type="Proteomes" id="UP000199572"/>
    </source>
</evidence>
<evidence type="ECO:0000313" key="1">
    <source>
        <dbReference type="EMBL" id="SER96938.1"/>
    </source>
</evidence>
<reference evidence="1 2" key="1">
    <citation type="submission" date="2016-10" db="EMBL/GenBank/DDBJ databases">
        <authorList>
            <person name="de Groot N.N."/>
        </authorList>
    </citation>
    <scope>NUCLEOTIDE SEQUENCE [LARGE SCALE GENOMIC DNA]</scope>
    <source>
        <strain evidence="1 2">DSM 18610</strain>
    </source>
</reference>